<organism evidence="1 2">
    <name type="scientific">Candidatus Wallbacteria bacterium HGW-Wallbacteria-1</name>
    <dbReference type="NCBI Taxonomy" id="2013854"/>
    <lineage>
        <taxon>Bacteria</taxon>
        <taxon>Candidatus Walliibacteriota</taxon>
    </lineage>
</organism>
<evidence type="ECO:0008006" key="3">
    <source>
        <dbReference type="Google" id="ProtNLM"/>
    </source>
</evidence>
<evidence type="ECO:0000313" key="2">
    <source>
        <dbReference type="Proteomes" id="UP000233256"/>
    </source>
</evidence>
<dbReference type="Proteomes" id="UP000233256">
    <property type="component" value="Unassembled WGS sequence"/>
</dbReference>
<sequence>MKRNVMIILVGKRKEAAVNVQKLLTTWGCIIKTRLGLHDGVLDNCSNSGLLVLELVGEKEKRDELAHKISLLTGVKIQLVELELDEE</sequence>
<gene>
    <name evidence="1" type="ORF">CVV64_05470</name>
</gene>
<dbReference type="Gene3D" id="3.30.70.1150">
    <property type="entry name" value="ACT-like. Chain A, domain 2"/>
    <property type="match status" value="1"/>
</dbReference>
<dbReference type="InterPro" id="IPR027271">
    <property type="entry name" value="Acetolactate_synth/TF_NikR_C"/>
</dbReference>
<protein>
    <recommendedName>
        <fullName evidence="3">CopG family transcriptional regulator</fullName>
    </recommendedName>
</protein>
<name>A0A2N1PTF8_9BACT</name>
<reference evidence="1 2" key="1">
    <citation type="journal article" date="2017" name="ISME J.">
        <title>Potential for microbial H2 and metal transformations associated with novel bacteria and archaea in deep terrestrial subsurface sediments.</title>
        <authorList>
            <person name="Hernsdorf A.W."/>
            <person name="Amano Y."/>
            <person name="Miyakawa K."/>
            <person name="Ise K."/>
            <person name="Suzuki Y."/>
            <person name="Anantharaman K."/>
            <person name="Probst A."/>
            <person name="Burstein D."/>
            <person name="Thomas B.C."/>
            <person name="Banfield J.F."/>
        </authorList>
    </citation>
    <scope>NUCLEOTIDE SEQUENCE [LARGE SCALE GENOMIC DNA]</scope>
    <source>
        <strain evidence="1">HGW-Wallbacteria-1</strain>
    </source>
</reference>
<evidence type="ECO:0000313" key="1">
    <source>
        <dbReference type="EMBL" id="PKK91552.1"/>
    </source>
</evidence>
<dbReference type="SUPFAM" id="SSF55021">
    <property type="entry name" value="ACT-like"/>
    <property type="match status" value="1"/>
</dbReference>
<comment type="caution">
    <text evidence="1">The sequence shown here is derived from an EMBL/GenBank/DDBJ whole genome shotgun (WGS) entry which is preliminary data.</text>
</comment>
<accession>A0A2N1PTF8</accession>
<dbReference type="AlphaFoldDB" id="A0A2N1PTF8"/>
<dbReference type="EMBL" id="PGXC01000003">
    <property type="protein sequence ID" value="PKK91552.1"/>
    <property type="molecule type" value="Genomic_DNA"/>
</dbReference>
<dbReference type="InterPro" id="IPR045865">
    <property type="entry name" value="ACT-like_dom_sf"/>
</dbReference>
<proteinExistence type="predicted"/>